<dbReference type="SUPFAM" id="SSF46785">
    <property type="entry name" value="Winged helix' DNA-binding domain"/>
    <property type="match status" value="1"/>
</dbReference>
<reference evidence="2 3" key="1">
    <citation type="journal article" date="2011" name="J. Bacteriol.">
        <title>Complete genome sequence of Methanosaeta concilii, a specialist in aceticlastic methanogenesis.</title>
        <authorList>
            <person name="Barber R.D."/>
            <person name="Zhang L."/>
            <person name="Harnack M."/>
            <person name="Olson M.V."/>
            <person name="Kaul R."/>
            <person name="Ingram-Smith C."/>
            <person name="Smith K.S."/>
        </authorList>
    </citation>
    <scope>NUCLEOTIDE SEQUENCE [LARGE SCALE GENOMIC DNA]</scope>
    <source>
        <strain evidence="3">ATCC 5969 / DSM 3671 / JCM 10134 / NBRC 103675 / OCM 69 / GP-6</strain>
    </source>
</reference>
<name>F4BXP0_METSG</name>
<dbReference type="InterPro" id="IPR000835">
    <property type="entry name" value="HTH_MarR-typ"/>
</dbReference>
<dbReference type="GO" id="GO:0003700">
    <property type="term" value="F:DNA-binding transcription factor activity"/>
    <property type="evidence" value="ECO:0007669"/>
    <property type="project" value="InterPro"/>
</dbReference>
<dbReference type="Gene3D" id="1.10.10.10">
    <property type="entry name" value="Winged helix-like DNA-binding domain superfamily/Winged helix DNA-binding domain"/>
    <property type="match status" value="1"/>
</dbReference>
<proteinExistence type="predicted"/>
<keyword evidence="3" id="KW-1185">Reference proteome</keyword>
<dbReference type="AlphaFoldDB" id="F4BXP0"/>
<dbReference type="Pfam" id="PF01047">
    <property type="entry name" value="MarR"/>
    <property type="match status" value="1"/>
</dbReference>
<evidence type="ECO:0000259" key="1">
    <source>
        <dbReference type="Pfam" id="PF01047"/>
    </source>
</evidence>
<dbReference type="Proteomes" id="UP000007807">
    <property type="component" value="Chromosome"/>
</dbReference>
<dbReference type="InParanoid" id="F4BXP0"/>
<feature type="domain" description="HTH marR-type" evidence="1">
    <location>
        <begin position="32"/>
        <end position="81"/>
    </location>
</feature>
<accession>F4BXP0</accession>
<protein>
    <recommendedName>
        <fullName evidence="1">HTH marR-type domain-containing protein</fullName>
    </recommendedName>
</protein>
<dbReference type="HOGENOM" id="CLU_2257351_0_0_2"/>
<sequence>MFKRIGLHMQSIQKATLVRTAKAEDDEWDLYEKISEAPSLNVYELAKRMGWSTGKTRGAVKRLEEEGLIKIEKSIRNGRAVDLVTATPWQDMLTPEERDEFKRMEI</sequence>
<dbReference type="KEGG" id="mcj:MCON_2205"/>
<organism evidence="2 3">
    <name type="scientific">Methanothrix soehngenii (strain ATCC 5969 / DSM 3671 / JCM 10134 / NBRC 103675 / OCM 69 / GP-6)</name>
    <name type="common">Methanosaeta concilii</name>
    <dbReference type="NCBI Taxonomy" id="990316"/>
    <lineage>
        <taxon>Archaea</taxon>
        <taxon>Methanobacteriati</taxon>
        <taxon>Methanobacteriota</taxon>
        <taxon>Stenosarchaea group</taxon>
        <taxon>Methanomicrobia</taxon>
        <taxon>Methanotrichales</taxon>
        <taxon>Methanotrichaceae</taxon>
        <taxon>Methanothrix</taxon>
    </lineage>
</organism>
<dbReference type="InterPro" id="IPR036388">
    <property type="entry name" value="WH-like_DNA-bd_sf"/>
</dbReference>
<dbReference type="InterPro" id="IPR036390">
    <property type="entry name" value="WH_DNA-bd_sf"/>
</dbReference>
<evidence type="ECO:0000313" key="2">
    <source>
        <dbReference type="EMBL" id="AEB68718.1"/>
    </source>
</evidence>
<gene>
    <name evidence="2" type="ordered locus">MCON_2205</name>
</gene>
<dbReference type="STRING" id="990316.MCON_2205"/>
<evidence type="ECO:0000313" key="3">
    <source>
        <dbReference type="Proteomes" id="UP000007807"/>
    </source>
</evidence>
<dbReference type="EMBL" id="CP002565">
    <property type="protein sequence ID" value="AEB68718.1"/>
    <property type="molecule type" value="Genomic_DNA"/>
</dbReference>